<sequence>MKGPVRPEFQIKLKMRGNTNIASKLIGMMGLFGKTKVDPKEQVRELQRKLRLETSRLNRQIGAIQREEEKVKREIKAAAKKGDREVCVLLAKSIVNSRKTVNKLHGTIAQVNSINMNMQHQLATIRMAGTLKQSTEVMRAMQQLLKVPEVMQVMREMSKEMTKMGIIEEIIEETMESTEPDDMEELAQEEVDKILWEVTAGELGKAPAAIRDELGEKKRQKEAAISMANEFIAEQMVQQIVLNFRKMTDQQPVTPSSPSTFYAVTWGRQRGVFGNYMEARAAMKGFPSPTLKKFKNREEAESFVKRSEPESTSMDVDDSFTKFFAVARGRIVGIFKDMETVKKNTKGYPNAMHKKFDTLGEAQHYLEKYFEGKADEKKTPKSSRTSAGAKAEEEAMDQTDGETEEANVEDAKDGHAATDELGAKPVARKRTYGTKVNDERDDDGAKLDSSAGHKELRGETTAQGRDAGADAEMRDEEEEAARQRRGGAGFTTIDNFGHFVSPVAIYTVSTSAALVFTLQSLCNRFID</sequence>
<dbReference type="Gene3D" id="3.40.970.10">
    <property type="entry name" value="Ribonuclease H1, N-terminal domain"/>
    <property type="match status" value="2"/>
</dbReference>
<feature type="region of interest" description="Disordered" evidence="2">
    <location>
        <begin position="371"/>
        <end position="485"/>
    </location>
</feature>
<dbReference type="InterPro" id="IPR005024">
    <property type="entry name" value="Snf7_fam"/>
</dbReference>
<feature type="compositionally biased region" description="Basic and acidic residues" evidence="2">
    <location>
        <begin position="443"/>
        <end position="458"/>
    </location>
</feature>
<evidence type="ECO:0000256" key="1">
    <source>
        <dbReference type="ARBA" id="ARBA00006190"/>
    </source>
</evidence>
<feature type="compositionally biased region" description="Acidic residues" evidence="2">
    <location>
        <begin position="394"/>
        <end position="408"/>
    </location>
</feature>
<evidence type="ECO:0000313" key="4">
    <source>
        <dbReference type="Proteomes" id="UP000887572"/>
    </source>
</evidence>
<reference evidence="5" key="1">
    <citation type="submission" date="2022-11" db="UniProtKB">
        <authorList>
            <consortium name="WormBaseParasite"/>
        </authorList>
    </citation>
    <scope>IDENTIFICATION</scope>
</reference>
<dbReference type="InterPro" id="IPR009027">
    <property type="entry name" value="Ribosomal_bL9/RNase_H1_N"/>
</dbReference>
<keyword evidence="4" id="KW-1185">Reference proteome</keyword>
<dbReference type="Pfam" id="PF03357">
    <property type="entry name" value="Snf7"/>
    <property type="match status" value="1"/>
</dbReference>
<dbReference type="WBParaSite" id="Gr19_v10_g7562.t1">
    <property type="protein sequence ID" value="Gr19_v10_g7562.t1"/>
    <property type="gene ID" value="Gr19_v10_g7562"/>
</dbReference>
<dbReference type="Proteomes" id="UP000887572">
    <property type="component" value="Unplaced"/>
</dbReference>
<comment type="similarity">
    <text evidence="1">Belongs to the SNF7 family.</text>
</comment>
<dbReference type="AlphaFoldDB" id="A0A914I4Y5"/>
<dbReference type="Pfam" id="PF01693">
    <property type="entry name" value="Cauli_VI"/>
    <property type="match status" value="2"/>
</dbReference>
<dbReference type="PANTHER" id="PTHR10476">
    <property type="entry name" value="CHARGED MULTIVESICULAR BODY PROTEIN"/>
    <property type="match status" value="1"/>
</dbReference>
<dbReference type="InterPro" id="IPR037056">
    <property type="entry name" value="RNase_H1_N_sf"/>
</dbReference>
<name>A0A914I4Y5_GLORO</name>
<feature type="domain" description="Ribonuclease H1 N-terminal" evidence="3">
    <location>
        <begin position="261"/>
        <end position="303"/>
    </location>
</feature>
<dbReference type="SUPFAM" id="SSF55658">
    <property type="entry name" value="L9 N-domain-like"/>
    <property type="match status" value="2"/>
</dbReference>
<evidence type="ECO:0000259" key="3">
    <source>
        <dbReference type="Pfam" id="PF01693"/>
    </source>
</evidence>
<organism evidence="4 5">
    <name type="scientific">Globodera rostochiensis</name>
    <name type="common">Golden nematode worm</name>
    <name type="synonym">Heterodera rostochiensis</name>
    <dbReference type="NCBI Taxonomy" id="31243"/>
    <lineage>
        <taxon>Eukaryota</taxon>
        <taxon>Metazoa</taxon>
        <taxon>Ecdysozoa</taxon>
        <taxon>Nematoda</taxon>
        <taxon>Chromadorea</taxon>
        <taxon>Rhabditida</taxon>
        <taxon>Tylenchina</taxon>
        <taxon>Tylenchomorpha</taxon>
        <taxon>Tylenchoidea</taxon>
        <taxon>Heteroderidae</taxon>
        <taxon>Heteroderinae</taxon>
        <taxon>Globodera</taxon>
    </lineage>
</organism>
<dbReference type="InterPro" id="IPR011320">
    <property type="entry name" value="RNase_H1_N"/>
</dbReference>
<evidence type="ECO:0000313" key="5">
    <source>
        <dbReference type="WBParaSite" id="Gr19_v10_g7562.t1"/>
    </source>
</evidence>
<proteinExistence type="inferred from homology"/>
<feature type="compositionally biased region" description="Basic and acidic residues" evidence="2">
    <location>
        <begin position="409"/>
        <end position="422"/>
    </location>
</feature>
<protein>
    <submittedName>
        <fullName evidence="5">Ribonuclease H1 N-terminal domain-containing protein</fullName>
    </submittedName>
</protein>
<dbReference type="Gene3D" id="6.10.140.1230">
    <property type="match status" value="1"/>
</dbReference>
<accession>A0A914I4Y5</accession>
<dbReference type="GO" id="GO:0007034">
    <property type="term" value="P:vacuolar transport"/>
    <property type="evidence" value="ECO:0007669"/>
    <property type="project" value="InterPro"/>
</dbReference>
<evidence type="ECO:0000256" key="2">
    <source>
        <dbReference type="SAM" id="MobiDB-lite"/>
    </source>
</evidence>
<feature type="domain" description="Ribonuclease H1 N-terminal" evidence="3">
    <location>
        <begin position="322"/>
        <end position="365"/>
    </location>
</feature>